<reference evidence="1" key="1">
    <citation type="journal article" date="2021" name="Proc. Natl. Acad. Sci. U.S.A.">
        <title>A Catalog of Tens of Thousands of Viruses from Human Metagenomes Reveals Hidden Associations with Chronic Diseases.</title>
        <authorList>
            <person name="Tisza M.J."/>
            <person name="Buck C.B."/>
        </authorList>
    </citation>
    <scope>NUCLEOTIDE SEQUENCE</scope>
    <source>
        <strain evidence="1">CtHxr66</strain>
    </source>
</reference>
<protein>
    <submittedName>
        <fullName evidence="1">Tail assembly chaperone</fullName>
    </submittedName>
</protein>
<proteinExistence type="predicted"/>
<sequence>MKELTITTGVQEYHLNDKCTVVFNPSDPAFADKLYTAFDALKKKQDARDNNVEKMSAREMFDWLQNMDAEMRETIDGVFEQPVCEALFGNVSVYAIADGAPLWMNLMVAIMDELDEGIKREKAFHSEKLAKYTAKYHR</sequence>
<evidence type="ECO:0000313" key="1">
    <source>
        <dbReference type="EMBL" id="DAD81773.1"/>
    </source>
</evidence>
<name>A0A8S5MHD7_9CAUD</name>
<accession>A0A8S5MHD7</accession>
<dbReference type="EMBL" id="BK014907">
    <property type="protein sequence ID" value="DAD81773.1"/>
    <property type="molecule type" value="Genomic_DNA"/>
</dbReference>
<organism evidence="1">
    <name type="scientific">Siphoviridae sp. ctHxr66</name>
    <dbReference type="NCBI Taxonomy" id="2826237"/>
    <lineage>
        <taxon>Viruses</taxon>
        <taxon>Duplodnaviria</taxon>
        <taxon>Heunggongvirae</taxon>
        <taxon>Uroviricota</taxon>
        <taxon>Caudoviricetes</taxon>
    </lineage>
</organism>